<feature type="domain" description="Flagellin N-terminal" evidence="2">
    <location>
        <begin position="6"/>
        <end position="141"/>
    </location>
</feature>
<reference evidence="3 4" key="1">
    <citation type="submission" date="2020-04" db="EMBL/GenBank/DDBJ databases">
        <authorList>
            <person name="Liu S."/>
        </authorList>
    </citation>
    <scope>NUCLEOTIDE SEQUENCE [LARGE SCALE GENOMIC DNA]</scope>
    <source>
        <strain evidence="3 4">CGMCC 1.15091</strain>
    </source>
</reference>
<protein>
    <submittedName>
        <fullName evidence="3">Flagellar hook-associated protein FlgL</fullName>
    </submittedName>
</protein>
<keyword evidence="3" id="KW-0966">Cell projection</keyword>
<dbReference type="Pfam" id="PF00669">
    <property type="entry name" value="Flagellin_N"/>
    <property type="match status" value="1"/>
</dbReference>
<name>A0ABX1JU64_9MICC</name>
<keyword evidence="3" id="KW-0282">Flagellum</keyword>
<sequence>MIQRVTNQTMSRYAQQNLQSNMERMARLQEAATGRSKIARPSDDPAGTAEPMRARADQRANEQYKRNIDDAAGWLATLDTALGSASDLLGRARDLTAQAGNGAASASAREAIALELASLKGALLDTANTRYMGRTVFAGSSDEASVFAQSADVPAKYEFPGPAGATVLRRIGADLTVRVDADGAGVFGSDEDGSASAFALLDELAAKVRAGEPVGSYLTGIDAHRNAVIAQRS</sequence>
<dbReference type="InterPro" id="IPR001492">
    <property type="entry name" value="Flagellin"/>
</dbReference>
<evidence type="ECO:0000313" key="3">
    <source>
        <dbReference type="EMBL" id="NKX51332.1"/>
    </source>
</evidence>
<dbReference type="SUPFAM" id="SSF64518">
    <property type="entry name" value="Phase 1 flagellin"/>
    <property type="match status" value="1"/>
</dbReference>
<keyword evidence="3" id="KW-0969">Cilium</keyword>
<dbReference type="PANTHER" id="PTHR42792">
    <property type="entry name" value="FLAGELLIN"/>
    <property type="match status" value="1"/>
</dbReference>
<gene>
    <name evidence="3" type="primary">flgL</name>
    <name evidence="3" type="ORF">HER39_12295</name>
</gene>
<dbReference type="InterPro" id="IPR001029">
    <property type="entry name" value="Flagellin_N"/>
</dbReference>
<organism evidence="3 4">
    <name type="scientific">Arthrobacter deserti</name>
    <dbReference type="NCBI Taxonomy" id="1742687"/>
    <lineage>
        <taxon>Bacteria</taxon>
        <taxon>Bacillati</taxon>
        <taxon>Actinomycetota</taxon>
        <taxon>Actinomycetes</taxon>
        <taxon>Micrococcales</taxon>
        <taxon>Micrococcaceae</taxon>
        <taxon>Arthrobacter</taxon>
    </lineage>
</organism>
<evidence type="ECO:0000313" key="4">
    <source>
        <dbReference type="Proteomes" id="UP000523795"/>
    </source>
</evidence>
<proteinExistence type="predicted"/>
<feature type="region of interest" description="Disordered" evidence="1">
    <location>
        <begin position="28"/>
        <end position="59"/>
    </location>
</feature>
<accession>A0ABX1JU64</accession>
<dbReference type="Proteomes" id="UP000523795">
    <property type="component" value="Unassembled WGS sequence"/>
</dbReference>
<evidence type="ECO:0000256" key="1">
    <source>
        <dbReference type="SAM" id="MobiDB-lite"/>
    </source>
</evidence>
<dbReference type="PANTHER" id="PTHR42792:SF1">
    <property type="entry name" value="FLAGELLAR HOOK-ASSOCIATED PROTEIN 3"/>
    <property type="match status" value="1"/>
</dbReference>
<keyword evidence="4" id="KW-1185">Reference proteome</keyword>
<dbReference type="EMBL" id="JAAZSR010000210">
    <property type="protein sequence ID" value="NKX51332.1"/>
    <property type="molecule type" value="Genomic_DNA"/>
</dbReference>
<evidence type="ECO:0000259" key="2">
    <source>
        <dbReference type="Pfam" id="PF00669"/>
    </source>
</evidence>
<dbReference type="Gene3D" id="1.20.1330.10">
    <property type="entry name" value="f41 fragment of flagellin, N-terminal domain"/>
    <property type="match status" value="1"/>
</dbReference>
<dbReference type="InterPro" id="IPR013384">
    <property type="entry name" value="Flagell_FlgL"/>
</dbReference>
<feature type="non-terminal residue" evidence="3">
    <location>
        <position position="233"/>
    </location>
</feature>
<dbReference type="NCBIfam" id="TIGR02550">
    <property type="entry name" value="flagell_flgL"/>
    <property type="match status" value="1"/>
</dbReference>
<comment type="caution">
    <text evidence="3">The sequence shown here is derived from an EMBL/GenBank/DDBJ whole genome shotgun (WGS) entry which is preliminary data.</text>
</comment>